<evidence type="ECO:0000256" key="1">
    <source>
        <dbReference type="SAM" id="Phobius"/>
    </source>
</evidence>
<keyword evidence="3" id="KW-1185">Reference proteome</keyword>
<reference evidence="2 3" key="1">
    <citation type="submission" date="2024-06" db="EMBL/GenBank/DDBJ databases">
        <title>The Natural Products Discovery Center: Release of the First 8490 Sequenced Strains for Exploring Actinobacteria Biosynthetic Diversity.</title>
        <authorList>
            <person name="Kalkreuter E."/>
            <person name="Kautsar S.A."/>
            <person name="Yang D."/>
            <person name="Bader C.D."/>
            <person name="Teijaro C.N."/>
            <person name="Fluegel L."/>
            <person name="Davis C.M."/>
            <person name="Simpson J.R."/>
            <person name="Lauterbach L."/>
            <person name="Steele A.D."/>
            <person name="Gui C."/>
            <person name="Meng S."/>
            <person name="Li G."/>
            <person name="Viehrig K."/>
            <person name="Ye F."/>
            <person name="Su P."/>
            <person name="Kiefer A.F."/>
            <person name="Nichols A."/>
            <person name="Cepeda A.J."/>
            <person name="Yan W."/>
            <person name="Fan B."/>
            <person name="Jiang Y."/>
            <person name="Adhikari A."/>
            <person name="Zheng C.-J."/>
            <person name="Schuster L."/>
            <person name="Cowan T.M."/>
            <person name="Smanski M.J."/>
            <person name="Chevrette M.G."/>
            <person name="De Carvalho L.P.S."/>
            <person name="Shen B."/>
        </authorList>
    </citation>
    <scope>NUCLEOTIDE SEQUENCE [LARGE SCALE GENOMIC DNA]</scope>
    <source>
        <strain evidence="2 3">NPDC038104</strain>
    </source>
</reference>
<gene>
    <name evidence="2" type="ORF">AB0E65_06025</name>
</gene>
<name>A0ABV2YDG9_9ACTN</name>
<keyword evidence="1" id="KW-0812">Transmembrane</keyword>
<dbReference type="EMBL" id="JBEZUR010000006">
    <property type="protein sequence ID" value="MEU3553771.1"/>
    <property type="molecule type" value="Genomic_DNA"/>
</dbReference>
<dbReference type="Proteomes" id="UP001550850">
    <property type="component" value="Unassembled WGS sequence"/>
</dbReference>
<keyword evidence="1" id="KW-1133">Transmembrane helix</keyword>
<evidence type="ECO:0000313" key="2">
    <source>
        <dbReference type="EMBL" id="MEU3553771.1"/>
    </source>
</evidence>
<organism evidence="2 3">
    <name type="scientific">Streptomyces fragilis</name>
    <dbReference type="NCBI Taxonomy" id="67301"/>
    <lineage>
        <taxon>Bacteria</taxon>
        <taxon>Bacillati</taxon>
        <taxon>Actinomycetota</taxon>
        <taxon>Actinomycetes</taxon>
        <taxon>Kitasatosporales</taxon>
        <taxon>Streptomycetaceae</taxon>
        <taxon>Streptomyces</taxon>
    </lineage>
</organism>
<sequence length="243" mass="25443">MALAAAAVGSAASAGEAPAAAGGLTAPAAGQRCEGVGKGKRDFPVVARLRGPRVYRAGDVPQAWTLELTNRSARACAGLHPVVVLTDERRALLPAQAALFFFDGERPRAVDFEGTERDELVGVFGEDGKRRKGGFEGFTVNARQTLRVRVLLAVAPDARANEVAAEAVVVRRTGRGGTDGEWVGRSEDPYRFRIGAAAAPHVRGASGPSAERDPAFPWAPLAAGTLGISLTAAAAWTLRRHRS</sequence>
<keyword evidence="1" id="KW-0472">Membrane</keyword>
<feature type="transmembrane region" description="Helical" evidence="1">
    <location>
        <begin position="218"/>
        <end position="238"/>
    </location>
</feature>
<evidence type="ECO:0008006" key="4">
    <source>
        <dbReference type="Google" id="ProtNLM"/>
    </source>
</evidence>
<dbReference type="RefSeq" id="WP_159105685.1">
    <property type="nucleotide sequence ID" value="NZ_BEVZ01000005.1"/>
</dbReference>
<evidence type="ECO:0000313" key="3">
    <source>
        <dbReference type="Proteomes" id="UP001550850"/>
    </source>
</evidence>
<accession>A0ABV2YDG9</accession>
<proteinExistence type="predicted"/>
<protein>
    <recommendedName>
        <fullName evidence="4">Secreted protein</fullName>
    </recommendedName>
</protein>
<comment type="caution">
    <text evidence="2">The sequence shown here is derived from an EMBL/GenBank/DDBJ whole genome shotgun (WGS) entry which is preliminary data.</text>
</comment>